<keyword evidence="2" id="KW-1185">Reference proteome</keyword>
<evidence type="ECO:0000313" key="2">
    <source>
        <dbReference type="Proteomes" id="UP001180020"/>
    </source>
</evidence>
<gene>
    <name evidence="1" type="ORF">QJS10_CPB20g00032</name>
</gene>
<evidence type="ECO:0000313" key="1">
    <source>
        <dbReference type="EMBL" id="KAK1285557.1"/>
    </source>
</evidence>
<dbReference type="EMBL" id="JAUJYO010000020">
    <property type="protein sequence ID" value="KAK1285557.1"/>
    <property type="molecule type" value="Genomic_DNA"/>
</dbReference>
<dbReference type="Proteomes" id="UP001180020">
    <property type="component" value="Unassembled WGS sequence"/>
</dbReference>
<organism evidence="1 2">
    <name type="scientific">Acorus calamus</name>
    <name type="common">Sweet flag</name>
    <dbReference type="NCBI Taxonomy" id="4465"/>
    <lineage>
        <taxon>Eukaryota</taxon>
        <taxon>Viridiplantae</taxon>
        <taxon>Streptophyta</taxon>
        <taxon>Embryophyta</taxon>
        <taxon>Tracheophyta</taxon>
        <taxon>Spermatophyta</taxon>
        <taxon>Magnoliopsida</taxon>
        <taxon>Liliopsida</taxon>
        <taxon>Acoraceae</taxon>
        <taxon>Acorus</taxon>
    </lineage>
</organism>
<comment type="caution">
    <text evidence="1">The sequence shown here is derived from an EMBL/GenBank/DDBJ whole genome shotgun (WGS) entry which is preliminary data.</text>
</comment>
<reference evidence="1" key="2">
    <citation type="submission" date="2023-06" db="EMBL/GenBank/DDBJ databases">
        <authorList>
            <person name="Ma L."/>
            <person name="Liu K.-W."/>
            <person name="Li Z."/>
            <person name="Hsiao Y.-Y."/>
            <person name="Qi Y."/>
            <person name="Fu T."/>
            <person name="Tang G."/>
            <person name="Zhang D."/>
            <person name="Sun W.-H."/>
            <person name="Liu D.-K."/>
            <person name="Li Y."/>
            <person name="Chen G.-Z."/>
            <person name="Liu X.-D."/>
            <person name="Liao X.-Y."/>
            <person name="Jiang Y.-T."/>
            <person name="Yu X."/>
            <person name="Hao Y."/>
            <person name="Huang J."/>
            <person name="Zhao X.-W."/>
            <person name="Ke S."/>
            <person name="Chen Y.-Y."/>
            <person name="Wu W.-L."/>
            <person name="Hsu J.-L."/>
            <person name="Lin Y.-F."/>
            <person name="Huang M.-D."/>
            <person name="Li C.-Y."/>
            <person name="Huang L."/>
            <person name="Wang Z.-W."/>
            <person name="Zhao X."/>
            <person name="Zhong W.-Y."/>
            <person name="Peng D.-H."/>
            <person name="Ahmad S."/>
            <person name="Lan S."/>
            <person name="Zhang J.-S."/>
            <person name="Tsai W.-C."/>
            <person name="Van De Peer Y."/>
            <person name="Liu Z.-J."/>
        </authorList>
    </citation>
    <scope>NUCLEOTIDE SEQUENCE</scope>
    <source>
        <strain evidence="1">CP</strain>
        <tissue evidence="1">Leaves</tissue>
    </source>
</reference>
<sequence>MAIRGGLQLARENGRSQCSTIEVPRRAPPLCTASVRAERRPVHARVPDELPYRTHAHRCPHHHQWKVIINKGSPSNSQGDPRDGTLLEYPKPTTALQVVLQNPNHYMCHSESMHVDCMAPHVPESTAPLRRPNTSWEDHA</sequence>
<proteinExistence type="predicted"/>
<accession>A0AAV9C9W8</accession>
<dbReference type="InterPro" id="IPR025322">
    <property type="entry name" value="PADRE_dom"/>
</dbReference>
<name>A0AAV9C9W8_ACOCL</name>
<protein>
    <submittedName>
        <fullName evidence="1">Uncharacterized protein</fullName>
    </submittedName>
</protein>
<dbReference type="AlphaFoldDB" id="A0AAV9C9W8"/>
<reference evidence="1" key="1">
    <citation type="journal article" date="2023" name="Nat. Commun.">
        <title>Diploid and tetraploid genomes of Acorus and the evolution of monocots.</title>
        <authorList>
            <person name="Ma L."/>
            <person name="Liu K.W."/>
            <person name="Li Z."/>
            <person name="Hsiao Y.Y."/>
            <person name="Qi Y."/>
            <person name="Fu T."/>
            <person name="Tang G.D."/>
            <person name="Zhang D."/>
            <person name="Sun W.H."/>
            <person name="Liu D.K."/>
            <person name="Li Y."/>
            <person name="Chen G.Z."/>
            <person name="Liu X.D."/>
            <person name="Liao X.Y."/>
            <person name="Jiang Y.T."/>
            <person name="Yu X."/>
            <person name="Hao Y."/>
            <person name="Huang J."/>
            <person name="Zhao X.W."/>
            <person name="Ke S."/>
            <person name="Chen Y.Y."/>
            <person name="Wu W.L."/>
            <person name="Hsu J.L."/>
            <person name="Lin Y.F."/>
            <person name="Huang M.D."/>
            <person name="Li C.Y."/>
            <person name="Huang L."/>
            <person name="Wang Z.W."/>
            <person name="Zhao X."/>
            <person name="Zhong W.Y."/>
            <person name="Peng D.H."/>
            <person name="Ahmad S."/>
            <person name="Lan S."/>
            <person name="Zhang J.S."/>
            <person name="Tsai W.C."/>
            <person name="Van de Peer Y."/>
            <person name="Liu Z.J."/>
        </authorList>
    </citation>
    <scope>NUCLEOTIDE SEQUENCE</scope>
    <source>
        <strain evidence="1">CP</strain>
    </source>
</reference>
<dbReference type="Pfam" id="PF14009">
    <property type="entry name" value="PADRE"/>
    <property type="match status" value="1"/>
</dbReference>